<dbReference type="EMBL" id="CP048000">
    <property type="protein sequence ID" value="QHQ62728.1"/>
    <property type="molecule type" value="Genomic_DNA"/>
</dbReference>
<dbReference type="AlphaFoldDB" id="A0A6P1TTA8"/>
<comment type="similarity">
    <text evidence="1">In the N-terminal section; belongs to the zinc metallo-hydrolase group 3 family.</text>
</comment>
<dbReference type="Pfam" id="PF19583">
    <property type="entry name" value="ODP"/>
    <property type="match status" value="1"/>
</dbReference>
<dbReference type="InterPro" id="IPR036866">
    <property type="entry name" value="RibonucZ/Hydroxyglut_hydro"/>
</dbReference>
<dbReference type="PROSITE" id="PS50902">
    <property type="entry name" value="FLAVODOXIN_LIKE"/>
    <property type="match status" value="1"/>
</dbReference>
<dbReference type="GO" id="GO:0016787">
    <property type="term" value="F:hydrolase activity"/>
    <property type="evidence" value="ECO:0007669"/>
    <property type="project" value="UniProtKB-KW"/>
</dbReference>
<dbReference type="GO" id="GO:0010181">
    <property type="term" value="F:FMN binding"/>
    <property type="evidence" value="ECO:0007669"/>
    <property type="project" value="InterPro"/>
</dbReference>
<evidence type="ECO:0000313" key="3">
    <source>
        <dbReference type="EMBL" id="QHQ62728.1"/>
    </source>
</evidence>
<dbReference type="SUPFAM" id="SSF56281">
    <property type="entry name" value="Metallo-hydrolase/oxidoreductase"/>
    <property type="match status" value="1"/>
</dbReference>
<dbReference type="KEGG" id="anr:Ana3638_19715"/>
<dbReference type="PANTHER" id="PTHR43717">
    <property type="entry name" value="ANAEROBIC NITRIC OXIDE REDUCTASE FLAVORUBREDOXIN"/>
    <property type="match status" value="1"/>
</dbReference>
<protein>
    <submittedName>
        <fullName evidence="3">MBL fold metallo-hydrolase</fullName>
    </submittedName>
</protein>
<proteinExistence type="inferred from homology"/>
<dbReference type="InterPro" id="IPR016440">
    <property type="entry name" value="Rubredoxin-O_OxRdtase"/>
</dbReference>
<keyword evidence="3" id="KW-0378">Hydrolase</keyword>
<dbReference type="GO" id="GO:0009055">
    <property type="term" value="F:electron transfer activity"/>
    <property type="evidence" value="ECO:0007669"/>
    <property type="project" value="InterPro"/>
</dbReference>
<dbReference type="GO" id="GO:0016651">
    <property type="term" value="F:oxidoreductase activity, acting on NAD(P)H"/>
    <property type="evidence" value="ECO:0007669"/>
    <property type="project" value="UniProtKB-ARBA"/>
</dbReference>
<organism evidence="3 4">
    <name type="scientific">Anaerocolumna sedimenticola</name>
    <dbReference type="NCBI Taxonomy" id="2696063"/>
    <lineage>
        <taxon>Bacteria</taxon>
        <taxon>Bacillati</taxon>
        <taxon>Bacillota</taxon>
        <taxon>Clostridia</taxon>
        <taxon>Lachnospirales</taxon>
        <taxon>Lachnospiraceae</taxon>
        <taxon>Anaerocolumna</taxon>
    </lineage>
</organism>
<dbReference type="CDD" id="cd07709">
    <property type="entry name" value="flavodiiron_proteins_MBL-fold"/>
    <property type="match status" value="1"/>
</dbReference>
<feature type="domain" description="Flavodoxin-like" evidence="2">
    <location>
        <begin position="253"/>
        <end position="407"/>
    </location>
</feature>
<dbReference type="Gene3D" id="3.40.50.360">
    <property type="match status" value="1"/>
</dbReference>
<sequence length="411" mass="46477">MKALEQVTLSKDVYWVGKIDDREVPFHRLILAKGTTYNAYLLKTEKPTVIDTVDIEFGGEFVEYLKKFINPAEIQYIVINHTEPDHSGGLGALAAQAPNATIVCTQKAVKELQEMYKLHDRTFLVVKDGDTLDIGGKTLKFKETPYLHTEETMITFCVEDKILFPCDIFSTHVANERFFDDKADADITEDFIGYYKVIIHPHRRYVRTLINALKDLDVRMIAPSHGFILRSDVQKYIDLYESMSADTVSGKKATIVYTTIKSNTKKMAKMLKDTFEQYNIQVEVFNADKTEKDEILNSIKTADAVLFGSSTRYADMIGNIEQVLTELPDINLEGKIASAFGSYGWSGEAIEVIHDYLLKTNMNVLSTSKVIKTTGMTDVEFPVRVRFSPNECKEKVENAASFIADLLLSSF</sequence>
<dbReference type="InterPro" id="IPR029039">
    <property type="entry name" value="Flavoprotein-like_sf"/>
</dbReference>
<dbReference type="InterPro" id="IPR045761">
    <property type="entry name" value="ODP_dom"/>
</dbReference>
<dbReference type="GO" id="GO:0046872">
    <property type="term" value="F:metal ion binding"/>
    <property type="evidence" value="ECO:0007669"/>
    <property type="project" value="InterPro"/>
</dbReference>
<dbReference type="Pfam" id="PF00258">
    <property type="entry name" value="Flavodoxin_1"/>
    <property type="match status" value="1"/>
</dbReference>
<dbReference type="SUPFAM" id="SSF52218">
    <property type="entry name" value="Flavoproteins"/>
    <property type="match status" value="1"/>
</dbReference>
<keyword evidence="4" id="KW-1185">Reference proteome</keyword>
<evidence type="ECO:0000313" key="4">
    <source>
        <dbReference type="Proteomes" id="UP000464314"/>
    </source>
</evidence>
<dbReference type="PIRSF" id="PIRSF005243">
    <property type="entry name" value="ROO"/>
    <property type="match status" value="1"/>
</dbReference>
<accession>A0A6P1TTA8</accession>
<dbReference type="Gene3D" id="3.60.15.10">
    <property type="entry name" value="Ribonuclease Z/Hydroxyacylglutathione hydrolase-like"/>
    <property type="match status" value="1"/>
</dbReference>
<dbReference type="InterPro" id="IPR008254">
    <property type="entry name" value="Flavodoxin/NO_synth"/>
</dbReference>
<reference evidence="3 4" key="1">
    <citation type="submission" date="2020-01" db="EMBL/GenBank/DDBJ databases">
        <title>Genome analysis of Anaerocolumna sp. CBA3638.</title>
        <authorList>
            <person name="Kim J."/>
            <person name="Roh S.W."/>
        </authorList>
    </citation>
    <scope>NUCLEOTIDE SEQUENCE [LARGE SCALE GENOMIC DNA]</scope>
    <source>
        <strain evidence="3 4">CBA3638</strain>
    </source>
</reference>
<dbReference type="InterPro" id="IPR001279">
    <property type="entry name" value="Metallo-B-lactamas"/>
</dbReference>
<dbReference type="SMART" id="SM00849">
    <property type="entry name" value="Lactamase_B"/>
    <property type="match status" value="1"/>
</dbReference>
<dbReference type="Proteomes" id="UP000464314">
    <property type="component" value="Chromosome"/>
</dbReference>
<name>A0A6P1TTA8_9FIRM</name>
<gene>
    <name evidence="3" type="ORF">Ana3638_19715</name>
</gene>
<dbReference type="RefSeq" id="WP_161839549.1">
    <property type="nucleotide sequence ID" value="NZ_CP048000.1"/>
</dbReference>
<evidence type="ECO:0000259" key="2">
    <source>
        <dbReference type="PROSITE" id="PS50902"/>
    </source>
</evidence>
<dbReference type="PANTHER" id="PTHR43717:SF1">
    <property type="entry name" value="ANAEROBIC NITRIC OXIDE REDUCTASE FLAVORUBREDOXIN"/>
    <property type="match status" value="1"/>
</dbReference>
<evidence type="ECO:0000256" key="1">
    <source>
        <dbReference type="ARBA" id="ARBA00007121"/>
    </source>
</evidence>